<evidence type="ECO:0000256" key="2">
    <source>
        <dbReference type="RuleBase" id="RU003616"/>
    </source>
</evidence>
<accession>A0A6B0SMS1</accession>
<feature type="domain" description="SHSP" evidence="3">
    <location>
        <begin position="23"/>
        <end position="126"/>
    </location>
</feature>
<comment type="caution">
    <text evidence="4">The sequence shown here is derived from an EMBL/GenBank/DDBJ whole genome shotgun (WGS) entry which is preliminary data.</text>
</comment>
<evidence type="ECO:0000256" key="1">
    <source>
        <dbReference type="PROSITE-ProRule" id="PRU00285"/>
    </source>
</evidence>
<dbReference type="CDD" id="cd06464">
    <property type="entry name" value="ACD_sHsps-like"/>
    <property type="match status" value="1"/>
</dbReference>
<evidence type="ECO:0000259" key="3">
    <source>
        <dbReference type="PROSITE" id="PS01031"/>
    </source>
</evidence>
<dbReference type="InterPro" id="IPR008978">
    <property type="entry name" value="HSP20-like_chaperone"/>
</dbReference>
<dbReference type="Pfam" id="PF00011">
    <property type="entry name" value="HSP20"/>
    <property type="match status" value="1"/>
</dbReference>
<dbReference type="PANTHER" id="PTHR11527">
    <property type="entry name" value="HEAT-SHOCK PROTEIN 20 FAMILY MEMBER"/>
    <property type="match status" value="1"/>
</dbReference>
<gene>
    <name evidence="4" type="ORF">GRX01_02420</name>
</gene>
<organism evidence="4 5">
    <name type="scientific">Halobaculum saliterrae</name>
    <dbReference type="NCBI Taxonomy" id="2073113"/>
    <lineage>
        <taxon>Archaea</taxon>
        <taxon>Methanobacteriati</taxon>
        <taxon>Methanobacteriota</taxon>
        <taxon>Stenosarchaea group</taxon>
        <taxon>Halobacteria</taxon>
        <taxon>Halobacteriales</taxon>
        <taxon>Haloferacaceae</taxon>
        <taxon>Halobaculum</taxon>
    </lineage>
</organism>
<comment type="similarity">
    <text evidence="1 2">Belongs to the small heat shock protein (HSP20) family.</text>
</comment>
<dbReference type="SUPFAM" id="SSF49764">
    <property type="entry name" value="HSP20-like chaperones"/>
    <property type="match status" value="1"/>
</dbReference>
<sequence>MALPTNTASSWMQNLDLPSRVFGEGGFGGTDYELYEEDEEFVLTIDMPGFDREEIDLAWDEGVLNVAAEHVDEKRGRRKTYHRRFRFPREIDEDAISARYENGVLEVTLPAVVDATATGTTIPVEG</sequence>
<dbReference type="Proteomes" id="UP000437065">
    <property type="component" value="Unassembled WGS sequence"/>
</dbReference>
<dbReference type="EMBL" id="WUUS01000001">
    <property type="protein sequence ID" value="MXR40214.1"/>
    <property type="molecule type" value="Genomic_DNA"/>
</dbReference>
<dbReference type="RefSeq" id="WP_159663010.1">
    <property type="nucleotide sequence ID" value="NZ_WUUS01000001.1"/>
</dbReference>
<dbReference type="Gene3D" id="2.60.40.790">
    <property type="match status" value="1"/>
</dbReference>
<proteinExistence type="inferred from homology"/>
<name>A0A6B0SMS1_9EURY</name>
<dbReference type="InterPro" id="IPR002068">
    <property type="entry name" value="A-crystallin/Hsp20_dom"/>
</dbReference>
<protein>
    <submittedName>
        <fullName evidence="4">Hsp20 family protein</fullName>
    </submittedName>
</protein>
<keyword evidence="5" id="KW-1185">Reference proteome</keyword>
<evidence type="ECO:0000313" key="5">
    <source>
        <dbReference type="Proteomes" id="UP000437065"/>
    </source>
</evidence>
<dbReference type="OrthoDB" id="198277at2157"/>
<reference evidence="4 5" key="1">
    <citation type="submission" date="2019-12" db="EMBL/GenBank/DDBJ databases">
        <title>Isolation and characterization of three novel carbon monoxide-oxidizing members of Halobacteria from salione crusts and soils.</title>
        <authorList>
            <person name="Myers M.R."/>
            <person name="King G.M."/>
        </authorList>
    </citation>
    <scope>NUCLEOTIDE SEQUENCE [LARGE SCALE GENOMIC DNA]</scope>
    <source>
        <strain evidence="4 5">WSA2</strain>
    </source>
</reference>
<dbReference type="InterPro" id="IPR031107">
    <property type="entry name" value="Small_HSP"/>
</dbReference>
<evidence type="ECO:0000313" key="4">
    <source>
        <dbReference type="EMBL" id="MXR40214.1"/>
    </source>
</evidence>
<dbReference type="AlphaFoldDB" id="A0A6B0SMS1"/>
<dbReference type="PROSITE" id="PS01031">
    <property type="entry name" value="SHSP"/>
    <property type="match status" value="1"/>
</dbReference>